<accession>A0A6H5IRS1</accession>
<gene>
    <name evidence="4" type="ORF">TBRA_LOCUS11324</name>
</gene>
<dbReference type="EMBL" id="CADCXV010000971">
    <property type="protein sequence ID" value="CAB0039585.1"/>
    <property type="molecule type" value="Genomic_DNA"/>
</dbReference>
<feature type="repeat" description="ANK" evidence="3">
    <location>
        <begin position="21"/>
        <end position="53"/>
    </location>
</feature>
<dbReference type="Gene3D" id="1.25.40.20">
    <property type="entry name" value="Ankyrin repeat-containing domain"/>
    <property type="match status" value="3"/>
</dbReference>
<dbReference type="Proteomes" id="UP000479190">
    <property type="component" value="Unassembled WGS sequence"/>
</dbReference>
<keyword evidence="1" id="KW-0677">Repeat</keyword>
<dbReference type="AlphaFoldDB" id="A0A6H5IRS1"/>
<keyword evidence="2 3" id="KW-0040">ANK repeat</keyword>
<evidence type="ECO:0000256" key="1">
    <source>
        <dbReference type="ARBA" id="ARBA00022737"/>
    </source>
</evidence>
<dbReference type="Pfam" id="PF00023">
    <property type="entry name" value="Ank"/>
    <property type="match status" value="1"/>
</dbReference>
<organism evidence="4 5">
    <name type="scientific">Trichogramma brassicae</name>
    <dbReference type="NCBI Taxonomy" id="86971"/>
    <lineage>
        <taxon>Eukaryota</taxon>
        <taxon>Metazoa</taxon>
        <taxon>Ecdysozoa</taxon>
        <taxon>Arthropoda</taxon>
        <taxon>Hexapoda</taxon>
        <taxon>Insecta</taxon>
        <taxon>Pterygota</taxon>
        <taxon>Neoptera</taxon>
        <taxon>Endopterygota</taxon>
        <taxon>Hymenoptera</taxon>
        <taxon>Apocrita</taxon>
        <taxon>Proctotrupomorpha</taxon>
        <taxon>Chalcidoidea</taxon>
        <taxon>Trichogrammatidae</taxon>
        <taxon>Trichogramma</taxon>
    </lineage>
</organism>
<evidence type="ECO:0000256" key="2">
    <source>
        <dbReference type="ARBA" id="ARBA00023043"/>
    </source>
</evidence>
<feature type="repeat" description="ANK" evidence="3">
    <location>
        <begin position="173"/>
        <end position="201"/>
    </location>
</feature>
<dbReference type="PROSITE" id="PS50297">
    <property type="entry name" value="ANK_REP_REGION"/>
    <property type="match status" value="3"/>
</dbReference>
<sequence>MFFEINDDIEQAVDIDARDKLGQTPLHLALRYMNTDISELLLRRDADPNLADAEGSTPLHIICMNYSDNTSTYDSVEMIFELSNKRHQPIKVNARDNLGNTPLHFASGFGDRGSIELLMSHGADPNAANSEGCTPLHYICKRDQYDDDGLAEVFLKITKDQQQMVQVDAKDKKGRTPLQLAVANILPNTVDVLLNNGADLSSFVFPDDSYFGEELDPRSPSSDAHTAAAAADPHCFWPFMIIIFIKKKNISLIRHRPAQRTRGASTIQEEARLVVVVHDVVY</sequence>
<dbReference type="Pfam" id="PF12796">
    <property type="entry name" value="Ank_2"/>
    <property type="match status" value="1"/>
</dbReference>
<keyword evidence="5" id="KW-1185">Reference proteome</keyword>
<reference evidence="4 5" key="1">
    <citation type="submission" date="2020-02" db="EMBL/GenBank/DDBJ databases">
        <authorList>
            <person name="Ferguson B K."/>
        </authorList>
    </citation>
    <scope>NUCLEOTIDE SEQUENCE [LARGE SCALE GENOMIC DNA]</scope>
</reference>
<dbReference type="SUPFAM" id="SSF48403">
    <property type="entry name" value="Ankyrin repeat"/>
    <property type="match status" value="1"/>
</dbReference>
<dbReference type="SMART" id="SM00248">
    <property type="entry name" value="ANK"/>
    <property type="match status" value="5"/>
</dbReference>
<dbReference type="PRINTS" id="PR01415">
    <property type="entry name" value="ANKYRIN"/>
</dbReference>
<dbReference type="PANTHER" id="PTHR24161:SF85">
    <property type="entry name" value="PALMITOYLTRANSFERASE HIP14"/>
    <property type="match status" value="1"/>
</dbReference>
<feature type="repeat" description="ANK" evidence="3">
    <location>
        <begin position="98"/>
        <end position="130"/>
    </location>
</feature>
<dbReference type="InterPro" id="IPR036770">
    <property type="entry name" value="Ankyrin_rpt-contain_sf"/>
</dbReference>
<evidence type="ECO:0000313" key="4">
    <source>
        <dbReference type="EMBL" id="CAB0039585.1"/>
    </source>
</evidence>
<dbReference type="PROSITE" id="PS50088">
    <property type="entry name" value="ANK_REPEAT"/>
    <property type="match status" value="3"/>
</dbReference>
<proteinExistence type="predicted"/>
<name>A0A6H5IRS1_9HYME</name>
<dbReference type="PANTHER" id="PTHR24161">
    <property type="entry name" value="ANK_REP_REGION DOMAIN-CONTAINING PROTEIN-RELATED"/>
    <property type="match status" value="1"/>
</dbReference>
<dbReference type="OrthoDB" id="496981at2759"/>
<evidence type="ECO:0000313" key="5">
    <source>
        <dbReference type="Proteomes" id="UP000479190"/>
    </source>
</evidence>
<evidence type="ECO:0000256" key="3">
    <source>
        <dbReference type="PROSITE-ProRule" id="PRU00023"/>
    </source>
</evidence>
<protein>
    <submittedName>
        <fullName evidence="4">Uncharacterized protein</fullName>
    </submittedName>
</protein>
<dbReference type="InterPro" id="IPR002110">
    <property type="entry name" value="Ankyrin_rpt"/>
</dbReference>